<accession>A0A6L2KE45</accession>
<dbReference type="EMBL" id="BKCJ010002085">
    <property type="protein sequence ID" value="GEU46134.1"/>
    <property type="molecule type" value="Genomic_DNA"/>
</dbReference>
<proteinExistence type="predicted"/>
<comment type="caution">
    <text evidence="2">The sequence shown here is derived from an EMBL/GenBank/DDBJ whole genome shotgun (WGS) entry which is preliminary data.</text>
</comment>
<sequence>MSAPNSVYNTPVNSEHGDDYVEDPDPITRIRKNKIGFIDGSCKRSNTDEVLGRQWDRGFEKHNQLTKLMQFLMGLDDSYMQIRSSILSRKVLPDVRSAHATISCEESYRVASSSFFGSSQRSQASAFVSNVPNRRANQHTTYTDKDLDNVLDISHLKIKVGHPNRTEAFISKIENLRLPSFVLSGKSFYEMIYKKCPSLSHLRCLDVCVLLPLSILVKSLEADLKTSKFPHWIDAMNQEMNALHRNGTWDIVELHDRKAIGSKWIYKIKYQSSGVIDRFKARLVA</sequence>
<name>A0A6L2KE45_TANCI</name>
<evidence type="ECO:0000256" key="1">
    <source>
        <dbReference type="SAM" id="MobiDB-lite"/>
    </source>
</evidence>
<dbReference type="PANTHER" id="PTHR34222:SF99">
    <property type="entry name" value="PROTEIN, PUTATIVE-RELATED"/>
    <property type="match status" value="1"/>
</dbReference>
<organism evidence="2">
    <name type="scientific">Tanacetum cinerariifolium</name>
    <name type="common">Dalmatian daisy</name>
    <name type="synonym">Chrysanthemum cinerariifolium</name>
    <dbReference type="NCBI Taxonomy" id="118510"/>
    <lineage>
        <taxon>Eukaryota</taxon>
        <taxon>Viridiplantae</taxon>
        <taxon>Streptophyta</taxon>
        <taxon>Embryophyta</taxon>
        <taxon>Tracheophyta</taxon>
        <taxon>Spermatophyta</taxon>
        <taxon>Magnoliopsida</taxon>
        <taxon>eudicotyledons</taxon>
        <taxon>Gunneridae</taxon>
        <taxon>Pentapetalae</taxon>
        <taxon>asterids</taxon>
        <taxon>campanulids</taxon>
        <taxon>Asterales</taxon>
        <taxon>Asteraceae</taxon>
        <taxon>Asteroideae</taxon>
        <taxon>Anthemideae</taxon>
        <taxon>Anthemidinae</taxon>
        <taxon>Tanacetum</taxon>
    </lineage>
</organism>
<feature type="compositionally biased region" description="Polar residues" evidence="1">
    <location>
        <begin position="1"/>
        <end position="13"/>
    </location>
</feature>
<dbReference type="PANTHER" id="PTHR34222">
    <property type="entry name" value="GAG_PRE-INTEGRS DOMAIN-CONTAINING PROTEIN"/>
    <property type="match status" value="1"/>
</dbReference>
<evidence type="ECO:0000313" key="2">
    <source>
        <dbReference type="EMBL" id="GEU46134.1"/>
    </source>
</evidence>
<gene>
    <name evidence="2" type="ORF">Tci_018112</name>
</gene>
<reference evidence="2" key="1">
    <citation type="journal article" date="2019" name="Sci. Rep.">
        <title>Draft genome of Tanacetum cinerariifolium, the natural source of mosquito coil.</title>
        <authorList>
            <person name="Yamashiro T."/>
            <person name="Shiraishi A."/>
            <person name="Satake H."/>
            <person name="Nakayama K."/>
        </authorList>
    </citation>
    <scope>NUCLEOTIDE SEQUENCE</scope>
</reference>
<feature type="region of interest" description="Disordered" evidence="1">
    <location>
        <begin position="1"/>
        <end position="24"/>
    </location>
</feature>
<protein>
    <submittedName>
        <fullName evidence="2">Ribonuclease H-like domain-containing protein</fullName>
    </submittedName>
</protein>
<dbReference type="AlphaFoldDB" id="A0A6L2KE45"/>